<dbReference type="Pfam" id="PF00355">
    <property type="entry name" value="Rieske"/>
    <property type="match status" value="1"/>
</dbReference>
<keyword evidence="5" id="KW-0408">Iron</keyword>
<dbReference type="OrthoDB" id="5243643at2"/>
<accession>A0A3N4GLA4</accession>
<dbReference type="CDD" id="cd03469">
    <property type="entry name" value="Rieske_RO_Alpha_N"/>
    <property type="match status" value="1"/>
</dbReference>
<reference evidence="8 9" key="1">
    <citation type="submission" date="2018-11" db="EMBL/GenBank/DDBJ databases">
        <title>Draft genome sequence of Gordonia sp. RS15-1S isolated from rice stems.</title>
        <authorList>
            <person name="Muangham S."/>
        </authorList>
    </citation>
    <scope>NUCLEOTIDE SEQUENCE [LARGE SCALE GENOMIC DNA]</scope>
    <source>
        <strain evidence="8 9">RS15-1S</strain>
    </source>
</reference>
<evidence type="ECO:0000256" key="3">
    <source>
        <dbReference type="ARBA" id="ARBA00022723"/>
    </source>
</evidence>
<dbReference type="AlphaFoldDB" id="A0A3N4GLA4"/>
<evidence type="ECO:0000256" key="2">
    <source>
        <dbReference type="ARBA" id="ARBA00022714"/>
    </source>
</evidence>
<dbReference type="GO" id="GO:0051537">
    <property type="term" value="F:2 iron, 2 sulfur cluster binding"/>
    <property type="evidence" value="ECO:0007669"/>
    <property type="project" value="UniProtKB-KW"/>
</dbReference>
<evidence type="ECO:0000313" key="8">
    <source>
        <dbReference type="EMBL" id="RPA59430.1"/>
    </source>
</evidence>
<sequence>MTAHVVAGAAEAGAESDRLAPDARALLGERVVGESLPAPFYVDREWFDRDLDEIFAKRWIFVATEAEIAEPGDYLTVNLGRSSVIIARDDEQVVRAHHNVCRHRGARLLTDDHGSTGTIVCAYHSWTYGMDGRLMFADAQAPGFDKKCFSLRPVALRSIAGLIFICLADEPPADIDEVATIVTPYLEPHGLANAKVAKQTDLIENGNWKLTMENNRECYHCGGHPELLNVFFPIWGFADADAIPERLRPATTRYRQATDEMTDLWRRRGLPSDRIVQLDTRITGFHIEREPMDLAGESFTLDGTVACTRPLADDLPDRRLGRLSMHLQPNMWLHITGDHAVLFSAIPLAPDQTLVRTTWLVHADAVEGIDYDLDRLTGVWEITNQQDADLVALAHQGIADPAYRPGPYGPSEVQVEAFINWYITTLRTTLGVTHQVSQPVSEISESA</sequence>
<evidence type="ECO:0000256" key="4">
    <source>
        <dbReference type="ARBA" id="ARBA00023002"/>
    </source>
</evidence>
<dbReference type="PANTHER" id="PTHR43756">
    <property type="entry name" value="CHOLINE MONOOXYGENASE, CHLOROPLASTIC"/>
    <property type="match status" value="1"/>
</dbReference>
<dbReference type="GO" id="GO:0016705">
    <property type="term" value="F:oxidoreductase activity, acting on paired donors, with incorporation or reduction of molecular oxygen"/>
    <property type="evidence" value="ECO:0007669"/>
    <property type="project" value="UniProtKB-ARBA"/>
</dbReference>
<comment type="cofactor">
    <cofactor evidence="1">
        <name>Fe cation</name>
        <dbReference type="ChEBI" id="CHEBI:24875"/>
    </cofactor>
</comment>
<dbReference type="PRINTS" id="PR00090">
    <property type="entry name" value="RNGDIOXGNASE"/>
</dbReference>
<keyword evidence="4" id="KW-0560">Oxidoreductase</keyword>
<comment type="caution">
    <text evidence="8">The sequence shown here is derived from an EMBL/GenBank/DDBJ whole genome shotgun (WGS) entry which is preliminary data.</text>
</comment>
<dbReference type="GO" id="GO:0051213">
    <property type="term" value="F:dioxygenase activity"/>
    <property type="evidence" value="ECO:0007669"/>
    <property type="project" value="UniProtKB-KW"/>
</dbReference>
<gene>
    <name evidence="8" type="ORF">EF294_13110</name>
</gene>
<dbReference type="EMBL" id="RKMH01000009">
    <property type="protein sequence ID" value="RPA59430.1"/>
    <property type="molecule type" value="Genomic_DNA"/>
</dbReference>
<proteinExistence type="predicted"/>
<dbReference type="GO" id="GO:0005506">
    <property type="term" value="F:iron ion binding"/>
    <property type="evidence" value="ECO:0007669"/>
    <property type="project" value="InterPro"/>
</dbReference>
<evidence type="ECO:0000313" key="9">
    <source>
        <dbReference type="Proteomes" id="UP000267536"/>
    </source>
</evidence>
<dbReference type="SUPFAM" id="SSF55961">
    <property type="entry name" value="Bet v1-like"/>
    <property type="match status" value="1"/>
</dbReference>
<keyword evidence="2" id="KW-0001">2Fe-2S</keyword>
<dbReference type="Gene3D" id="3.90.380.10">
    <property type="entry name" value="Naphthalene 1,2-dioxygenase Alpha Subunit, Chain A, domain 1"/>
    <property type="match status" value="1"/>
</dbReference>
<evidence type="ECO:0000259" key="7">
    <source>
        <dbReference type="PROSITE" id="PS51296"/>
    </source>
</evidence>
<keyword evidence="8" id="KW-0223">Dioxygenase</keyword>
<dbReference type="PROSITE" id="PS51296">
    <property type="entry name" value="RIESKE"/>
    <property type="match status" value="1"/>
</dbReference>
<keyword evidence="6" id="KW-0411">Iron-sulfur</keyword>
<dbReference type="Proteomes" id="UP000267536">
    <property type="component" value="Unassembled WGS sequence"/>
</dbReference>
<dbReference type="InterPro" id="IPR001663">
    <property type="entry name" value="Rng_hydr_dOase-A"/>
</dbReference>
<name>A0A3N4GLA4_9ACTN</name>
<dbReference type="CDD" id="cd08884">
    <property type="entry name" value="RHO_alpha_C_GbcA-like"/>
    <property type="match status" value="1"/>
</dbReference>
<dbReference type="Pfam" id="PF00848">
    <property type="entry name" value="Ring_hydroxyl_A"/>
    <property type="match status" value="1"/>
</dbReference>
<dbReference type="Gene3D" id="2.102.10.10">
    <property type="entry name" value="Rieske [2Fe-2S] iron-sulphur domain"/>
    <property type="match status" value="1"/>
</dbReference>
<protein>
    <submittedName>
        <fullName evidence="8">Aromatic ring-hydroxylating dioxygenase subunit alpha</fullName>
    </submittedName>
</protein>
<dbReference type="PANTHER" id="PTHR43756:SF5">
    <property type="entry name" value="CHOLINE MONOOXYGENASE, CHLOROPLASTIC"/>
    <property type="match status" value="1"/>
</dbReference>
<dbReference type="SUPFAM" id="SSF50022">
    <property type="entry name" value="ISP domain"/>
    <property type="match status" value="1"/>
</dbReference>
<keyword evidence="9" id="KW-1185">Reference proteome</keyword>
<dbReference type="GO" id="GO:0004497">
    <property type="term" value="F:monooxygenase activity"/>
    <property type="evidence" value="ECO:0007669"/>
    <property type="project" value="UniProtKB-ARBA"/>
</dbReference>
<dbReference type="InterPro" id="IPR036922">
    <property type="entry name" value="Rieske_2Fe-2S_sf"/>
</dbReference>
<evidence type="ECO:0000256" key="6">
    <source>
        <dbReference type="ARBA" id="ARBA00023014"/>
    </source>
</evidence>
<feature type="domain" description="Rieske" evidence="7">
    <location>
        <begin position="60"/>
        <end position="165"/>
    </location>
</feature>
<evidence type="ECO:0000256" key="5">
    <source>
        <dbReference type="ARBA" id="ARBA00023004"/>
    </source>
</evidence>
<dbReference type="RefSeq" id="WP_123930571.1">
    <property type="nucleotide sequence ID" value="NZ_JBPSDP010000008.1"/>
</dbReference>
<dbReference type="InterPro" id="IPR017941">
    <property type="entry name" value="Rieske_2Fe-2S"/>
</dbReference>
<organism evidence="8 9">
    <name type="scientific">Gordonia oryzae</name>
    <dbReference type="NCBI Taxonomy" id="2487349"/>
    <lineage>
        <taxon>Bacteria</taxon>
        <taxon>Bacillati</taxon>
        <taxon>Actinomycetota</taxon>
        <taxon>Actinomycetes</taxon>
        <taxon>Mycobacteriales</taxon>
        <taxon>Gordoniaceae</taxon>
        <taxon>Gordonia</taxon>
    </lineage>
</organism>
<dbReference type="InterPro" id="IPR015879">
    <property type="entry name" value="Ring_hydroxy_dOase_asu_C_dom"/>
</dbReference>
<keyword evidence="3" id="KW-0479">Metal-binding</keyword>
<evidence type="ECO:0000256" key="1">
    <source>
        <dbReference type="ARBA" id="ARBA00001962"/>
    </source>
</evidence>